<feature type="compositionally biased region" description="Basic and acidic residues" evidence="4">
    <location>
        <begin position="918"/>
        <end position="935"/>
    </location>
</feature>
<feature type="compositionally biased region" description="Basic and acidic residues" evidence="4">
    <location>
        <begin position="333"/>
        <end position="347"/>
    </location>
</feature>
<feature type="region of interest" description="Disordered" evidence="4">
    <location>
        <begin position="305"/>
        <end position="366"/>
    </location>
</feature>
<dbReference type="RefSeq" id="XP_047738538.1">
    <property type="nucleotide sequence ID" value="XM_047882582.1"/>
</dbReference>
<evidence type="ECO:0000259" key="7">
    <source>
        <dbReference type="PROSITE" id="PS50853"/>
    </source>
</evidence>
<name>A0A979FPI5_HYAAZ</name>
<protein>
    <submittedName>
        <fullName evidence="9">Nephrin-like</fullName>
    </submittedName>
</protein>
<dbReference type="SUPFAM" id="SSF49265">
    <property type="entry name" value="Fibronectin type III"/>
    <property type="match status" value="1"/>
</dbReference>
<dbReference type="InterPro" id="IPR003599">
    <property type="entry name" value="Ig_sub"/>
</dbReference>
<dbReference type="Pfam" id="PF13927">
    <property type="entry name" value="Ig_3"/>
    <property type="match status" value="1"/>
</dbReference>
<feature type="transmembrane region" description="Helical" evidence="5">
    <location>
        <begin position="792"/>
        <end position="817"/>
    </location>
</feature>
<keyword evidence="8" id="KW-1185">Reference proteome</keyword>
<evidence type="ECO:0000256" key="1">
    <source>
        <dbReference type="ARBA" id="ARBA00004167"/>
    </source>
</evidence>
<dbReference type="InterPro" id="IPR036179">
    <property type="entry name" value="Ig-like_dom_sf"/>
</dbReference>
<dbReference type="KEGG" id="hazt:125178551"/>
<evidence type="ECO:0000256" key="2">
    <source>
        <dbReference type="ARBA" id="ARBA00023136"/>
    </source>
</evidence>
<keyword evidence="5" id="KW-0812">Transmembrane</keyword>
<feature type="domain" description="Ig-like" evidence="6">
    <location>
        <begin position="361"/>
        <end position="473"/>
    </location>
</feature>
<dbReference type="AlphaFoldDB" id="A0A979FPI5"/>
<dbReference type="PROSITE" id="PS50835">
    <property type="entry name" value="IG_LIKE"/>
    <property type="match status" value="4"/>
</dbReference>
<feature type="domain" description="Ig-like" evidence="6">
    <location>
        <begin position="478"/>
        <end position="569"/>
    </location>
</feature>
<keyword evidence="2 5" id="KW-0472">Membrane</keyword>
<dbReference type="Pfam" id="PF08205">
    <property type="entry name" value="C2-set_2"/>
    <property type="match status" value="1"/>
</dbReference>
<keyword evidence="3" id="KW-1015">Disulfide bond</keyword>
<dbReference type="SMART" id="SM00408">
    <property type="entry name" value="IGc2"/>
    <property type="match status" value="2"/>
</dbReference>
<dbReference type="InterPro" id="IPR013162">
    <property type="entry name" value="CD80_C2-set"/>
</dbReference>
<feature type="region of interest" description="Disordered" evidence="4">
    <location>
        <begin position="825"/>
        <end position="845"/>
    </location>
</feature>
<feature type="region of interest" description="Disordered" evidence="4">
    <location>
        <begin position="908"/>
        <end position="948"/>
    </location>
</feature>
<dbReference type="InterPro" id="IPR007110">
    <property type="entry name" value="Ig-like_dom"/>
</dbReference>
<dbReference type="PANTHER" id="PTHR23278">
    <property type="entry name" value="SIDESTEP PROTEIN"/>
    <property type="match status" value="1"/>
</dbReference>
<dbReference type="Gene3D" id="2.60.40.10">
    <property type="entry name" value="Immunoglobulins"/>
    <property type="match status" value="4"/>
</dbReference>
<gene>
    <name evidence="9" type="primary">LOC125178551</name>
</gene>
<dbReference type="PANTHER" id="PTHR23278:SF19">
    <property type="entry name" value="OBSCURIN"/>
    <property type="match status" value="1"/>
</dbReference>
<sequence>MSSSVIHPCEYCVDARGSSLPSSEHWSDADQLGTRAELLANAPTQGLMLSHLVEEDGGLYHCRVDFKSSPTRNLRIRLDIIVPPRHLLITSAGEGGRVVSGVIGPYVVGTRLQLRCQVTGGIPTPTVSWWQGGTLLDDVSELSTPEVTRNSLRMPPLSRSDLLLQLSCVAFNSNLTNPISASVTIDIAFAPISVRLQLSDDEHYGRLDGREEEIWPGSWREDFRKSSGNSSKDSNTFEYKMSSSVNLQNLSSGKVAPQHPSLVRSDGTGSKNGVSLENEVFRSSGRLWNSQKFDADDRLVYINRQPPTEGHESQEASGGLVRSESFRNLTEVDTTKPEFRSKLHDDGDIVTSNPKPPRQDPSREWFLDTQKVETITLREGHRANIHCESSGSRPPAQYKWMRDGQELNESSYKTSIVEPPDLSTGKFLFNPSSYSLSALSLEPRYEDHGSMLSCWAFSPTLPNETVRQDAVLNVLYAPRVTLAVAKDVASLDEVEEGDDLHFQCRVDANPPVDKVYWTRDEEGIYHSPAQGVVVAGHGLEVLSVTRHNAGRYACFARNSEGGAASDRIQVLVKYAPVCSAEQPAQVGAGRREAINVTCSVASHPAPMSFRWAFNRSSEMVDIPQSSYWTSSGQSSTLGYQVLTEMDYGSLLCWAINDVGIMKTPCVIKLVPAAKPEAVKNCVIKNASKSGLQDIFSCEPGWDGGMNQTFTLEVLVSRNVYSRSLALVRHSPTPSFDLMGLAPDNDYLLVITATNGKGSSPPLTLTYRSPKASKVPSSTPDVYSSTQKLAISWTIFLAMLTGLLLTLLSCLAALLYVVKIKNGQARSSRRASQAPTKPVPPPTSPTVIIRNEVISNKAIAQHQPLQTPARSAPDTELWRRGCRPPELSGYAPANGSVVASRNVTAFRSSSFAQSQALPRRPEAASGDCKESSDAPHDAGCSSSSSSRPSSASLTIFNFGGRSSCSPVPASGASLNLKRFLVSSPTAYSCSRSPTPIREDGVKNSAVIFSGISAAASKLKGTEDSDAETSPSIIIDHKHCAEKFCERVHTNTEKERDVDDGQAELCISHNVGRYPVFMSDNRASTAVVYNVFCVGAASSASL</sequence>
<feature type="region of interest" description="Disordered" evidence="4">
    <location>
        <begin position="858"/>
        <end position="882"/>
    </location>
</feature>
<dbReference type="OMA" id="ANIHCES"/>
<feature type="domain" description="Ig-like" evidence="6">
    <location>
        <begin position="576"/>
        <end position="652"/>
    </location>
</feature>
<evidence type="ECO:0000313" key="8">
    <source>
        <dbReference type="Proteomes" id="UP000694843"/>
    </source>
</evidence>
<dbReference type="OrthoDB" id="10055806at2759"/>
<dbReference type="PROSITE" id="PS50853">
    <property type="entry name" value="FN3"/>
    <property type="match status" value="1"/>
</dbReference>
<organism evidence="8 9">
    <name type="scientific">Hyalella azteca</name>
    <name type="common">Amphipod</name>
    <dbReference type="NCBI Taxonomy" id="294128"/>
    <lineage>
        <taxon>Eukaryota</taxon>
        <taxon>Metazoa</taxon>
        <taxon>Ecdysozoa</taxon>
        <taxon>Arthropoda</taxon>
        <taxon>Crustacea</taxon>
        <taxon>Multicrustacea</taxon>
        <taxon>Malacostraca</taxon>
        <taxon>Eumalacostraca</taxon>
        <taxon>Peracarida</taxon>
        <taxon>Amphipoda</taxon>
        <taxon>Senticaudata</taxon>
        <taxon>Talitrida</taxon>
        <taxon>Talitroidea</taxon>
        <taxon>Hyalellidae</taxon>
        <taxon>Hyalella</taxon>
    </lineage>
</organism>
<proteinExistence type="predicted"/>
<evidence type="ECO:0000313" key="9">
    <source>
        <dbReference type="RefSeq" id="XP_047738538.1"/>
    </source>
</evidence>
<dbReference type="SMART" id="SM00409">
    <property type="entry name" value="IG"/>
    <property type="match status" value="3"/>
</dbReference>
<accession>A0A979FPI5</accession>
<dbReference type="GO" id="GO:0016020">
    <property type="term" value="C:membrane"/>
    <property type="evidence" value="ECO:0007669"/>
    <property type="project" value="UniProtKB-SubCell"/>
</dbReference>
<dbReference type="InterPro" id="IPR003961">
    <property type="entry name" value="FN3_dom"/>
</dbReference>
<feature type="domain" description="Ig-like" evidence="6">
    <location>
        <begin position="84"/>
        <end position="184"/>
    </location>
</feature>
<feature type="compositionally biased region" description="Basic and acidic residues" evidence="4">
    <location>
        <begin position="357"/>
        <end position="366"/>
    </location>
</feature>
<dbReference type="InterPro" id="IPR013783">
    <property type="entry name" value="Ig-like_fold"/>
</dbReference>
<evidence type="ECO:0000256" key="5">
    <source>
        <dbReference type="SAM" id="Phobius"/>
    </source>
</evidence>
<comment type="subcellular location">
    <subcellularLocation>
        <location evidence="1">Membrane</location>
        <topology evidence="1">Single-pass membrane protein</topology>
    </subcellularLocation>
</comment>
<evidence type="ECO:0000259" key="6">
    <source>
        <dbReference type="PROSITE" id="PS50835"/>
    </source>
</evidence>
<dbReference type="GeneID" id="125178551"/>
<dbReference type="InterPro" id="IPR003598">
    <property type="entry name" value="Ig_sub2"/>
</dbReference>
<evidence type="ECO:0000256" key="4">
    <source>
        <dbReference type="SAM" id="MobiDB-lite"/>
    </source>
</evidence>
<keyword evidence="5" id="KW-1133">Transmembrane helix</keyword>
<feature type="region of interest" description="Disordered" evidence="4">
    <location>
        <begin position="251"/>
        <end position="274"/>
    </location>
</feature>
<reference evidence="9" key="1">
    <citation type="submission" date="2025-08" db="UniProtKB">
        <authorList>
            <consortium name="RefSeq"/>
        </authorList>
    </citation>
    <scope>IDENTIFICATION</scope>
    <source>
        <tissue evidence="9">Whole organism</tissue>
    </source>
</reference>
<dbReference type="SUPFAM" id="SSF48726">
    <property type="entry name" value="Immunoglobulin"/>
    <property type="match status" value="3"/>
</dbReference>
<evidence type="ECO:0000256" key="3">
    <source>
        <dbReference type="ARBA" id="ARBA00023157"/>
    </source>
</evidence>
<feature type="domain" description="Fibronectin type-III" evidence="7">
    <location>
        <begin position="674"/>
        <end position="772"/>
    </location>
</feature>
<dbReference type="InterPro" id="IPR036116">
    <property type="entry name" value="FN3_sf"/>
</dbReference>
<dbReference type="Proteomes" id="UP000694843">
    <property type="component" value="Unplaced"/>
</dbReference>